<dbReference type="EMBL" id="JAEPRD010000013">
    <property type="protein sequence ID" value="KAG2209983.1"/>
    <property type="molecule type" value="Genomic_DNA"/>
</dbReference>
<name>A0A8H7RHZ3_9FUNG</name>
<dbReference type="InterPro" id="IPR029058">
    <property type="entry name" value="AB_hydrolase_fold"/>
</dbReference>
<dbReference type="AlphaFoldDB" id="A0A8H7RHZ3"/>
<proteinExistence type="predicted"/>
<dbReference type="Proteomes" id="UP000603453">
    <property type="component" value="Unassembled WGS sequence"/>
</dbReference>
<dbReference type="GO" id="GO:0016787">
    <property type="term" value="F:hydrolase activity"/>
    <property type="evidence" value="ECO:0007669"/>
    <property type="project" value="UniProtKB-KW"/>
</dbReference>
<dbReference type="SUPFAM" id="SSF53474">
    <property type="entry name" value="alpha/beta-Hydrolases"/>
    <property type="match status" value="1"/>
</dbReference>
<evidence type="ECO:0000259" key="3">
    <source>
        <dbReference type="Pfam" id="PF07859"/>
    </source>
</evidence>
<dbReference type="Gene3D" id="3.40.50.1820">
    <property type="entry name" value="alpha/beta hydrolase"/>
    <property type="match status" value="1"/>
</dbReference>
<evidence type="ECO:0000256" key="2">
    <source>
        <dbReference type="SAM" id="MobiDB-lite"/>
    </source>
</evidence>
<dbReference type="InterPro" id="IPR013094">
    <property type="entry name" value="AB_hydrolase_3"/>
</dbReference>
<feature type="domain" description="Alpha/beta hydrolase fold-3" evidence="3">
    <location>
        <begin position="208"/>
        <end position="329"/>
    </location>
</feature>
<reference evidence="4" key="1">
    <citation type="submission" date="2020-12" db="EMBL/GenBank/DDBJ databases">
        <title>Metabolic potential, ecology and presence of endohyphal bacteria is reflected in genomic diversity of Mucoromycotina.</title>
        <authorList>
            <person name="Muszewska A."/>
            <person name="Okrasinska A."/>
            <person name="Steczkiewicz K."/>
            <person name="Drgas O."/>
            <person name="Orlowska M."/>
            <person name="Perlinska-Lenart U."/>
            <person name="Aleksandrzak-Piekarczyk T."/>
            <person name="Szatraj K."/>
            <person name="Zielenkiewicz U."/>
            <person name="Pilsyk S."/>
            <person name="Malc E."/>
            <person name="Mieczkowski P."/>
            <person name="Kruszewska J.S."/>
            <person name="Biernat P."/>
            <person name="Pawlowska J."/>
        </authorList>
    </citation>
    <scope>NUCLEOTIDE SEQUENCE</scope>
    <source>
        <strain evidence="4">WA0000017839</strain>
    </source>
</reference>
<evidence type="ECO:0000256" key="1">
    <source>
        <dbReference type="ARBA" id="ARBA00022801"/>
    </source>
</evidence>
<accession>A0A8H7RHZ3</accession>
<organism evidence="4 5">
    <name type="scientific">Mucor saturninus</name>
    <dbReference type="NCBI Taxonomy" id="64648"/>
    <lineage>
        <taxon>Eukaryota</taxon>
        <taxon>Fungi</taxon>
        <taxon>Fungi incertae sedis</taxon>
        <taxon>Mucoromycota</taxon>
        <taxon>Mucoromycotina</taxon>
        <taxon>Mucoromycetes</taxon>
        <taxon>Mucorales</taxon>
        <taxon>Mucorineae</taxon>
        <taxon>Mucoraceae</taxon>
        <taxon>Mucor</taxon>
    </lineage>
</organism>
<keyword evidence="1" id="KW-0378">Hydrolase</keyword>
<keyword evidence="5" id="KW-1185">Reference proteome</keyword>
<dbReference type="InterPro" id="IPR050300">
    <property type="entry name" value="GDXG_lipolytic_enzyme"/>
</dbReference>
<evidence type="ECO:0000313" key="4">
    <source>
        <dbReference type="EMBL" id="KAG2209983.1"/>
    </source>
</evidence>
<feature type="region of interest" description="Disordered" evidence="2">
    <location>
        <begin position="371"/>
        <end position="396"/>
    </location>
</feature>
<feature type="compositionally biased region" description="Basic and acidic residues" evidence="2">
    <location>
        <begin position="381"/>
        <end position="395"/>
    </location>
</feature>
<dbReference type="PANTHER" id="PTHR48081:SF26">
    <property type="entry name" value="ALPHA_BETA HYDROLASE FOLD-3 DOMAIN-CONTAINING PROTEIN"/>
    <property type="match status" value="1"/>
</dbReference>
<dbReference type="Pfam" id="PF07859">
    <property type="entry name" value="Abhydrolase_3"/>
    <property type="match status" value="1"/>
</dbReference>
<sequence length="609" mass="67664">MFRAQKIKKSAGVARNITRIRNDIAVGQKTFSVFNGRRTLKTASSSKVVSKPTGSLKPDGSSKPNGFRLSKTLLWANLIFPMPVIASTMYRHYAKGPPAKTWTLTSHIIIAVLRNLLVHCNKFTVEEVQKASSSRKLPIPSNISSREFLVPKNYRDIAGSSLKKALSPADEKAIDWDWEKDRLTSPPINGEWLESKGDLLDPRKDSTILYLHGGAYYIGSYGLYRQFLSNIIKHFKGRVCAIDYRLAPQHPFPAAVEDALATYLYLIDPPKEANMKPIDPKKIVIAGDSAGGGLSFALLMAIRDAGLPAPAGAMTLSPWMDLTHSLPSILSNIMTDYLPPIGFKHAPSPALDYAQLPQREDHTKLLENAKAEAKSSSVEAPTKHTENDVVSDRKSIGPFGEAVPTPGPGEENVYRIQFYASNDTLKLPLVSPIFDRKHLRGLPPILVQCGGAERLRDESIFSTLMATNTFPGADEESLNYGKPTQIALEIYEDQPHVFQILFAHKPTSRSIKSLAAFARDVTNSPEDKDGQLDVPRYVMNDTVTIKNVSHKGKITDVTKDVLESFTKEEWSNWNECLNRTSLKDRMNDVSRWFANALKEADEKPIKKEP</sequence>
<evidence type="ECO:0000313" key="5">
    <source>
        <dbReference type="Proteomes" id="UP000603453"/>
    </source>
</evidence>
<comment type="caution">
    <text evidence="4">The sequence shown here is derived from an EMBL/GenBank/DDBJ whole genome shotgun (WGS) entry which is preliminary data.</text>
</comment>
<feature type="region of interest" description="Disordered" evidence="2">
    <location>
        <begin position="44"/>
        <end position="63"/>
    </location>
</feature>
<protein>
    <recommendedName>
        <fullName evidence="3">Alpha/beta hydrolase fold-3 domain-containing protein</fullName>
    </recommendedName>
</protein>
<dbReference type="OrthoDB" id="408631at2759"/>
<gene>
    <name evidence="4" type="ORF">INT47_003419</name>
</gene>
<dbReference type="PANTHER" id="PTHR48081">
    <property type="entry name" value="AB HYDROLASE SUPERFAMILY PROTEIN C4A8.06C"/>
    <property type="match status" value="1"/>
</dbReference>